<sequence>MPDSKDASMDDFNIILQADKQAEIFQRFINLAEKIRPRLQNDGANFNLWSKNMIIAWTTYFIGDPDYFQQTTADDNIKRNLIARIFIEHSVDHAVYEAVTSRILDSDARRIYRALKDRFNRPSWSSVVFHASNIFKNSSDRSENINEYAMTINEAIQNLENQLGPINSETIATLAIYFAVPSMHQLITPAINTLMATNPNIK</sequence>
<comment type="caution">
    <text evidence="1">The sequence shown here is derived from an EMBL/GenBank/DDBJ whole genome shotgun (WGS) entry which is preliminary data.</text>
</comment>
<gene>
    <name evidence="1" type="ORF">O181_076012</name>
</gene>
<dbReference type="Proteomes" id="UP000765509">
    <property type="component" value="Unassembled WGS sequence"/>
</dbReference>
<accession>A0A9Q3FG27</accession>
<evidence type="ECO:0000313" key="1">
    <source>
        <dbReference type="EMBL" id="MBW0536297.1"/>
    </source>
</evidence>
<keyword evidence="2" id="KW-1185">Reference proteome</keyword>
<proteinExistence type="predicted"/>
<evidence type="ECO:0000313" key="2">
    <source>
        <dbReference type="Proteomes" id="UP000765509"/>
    </source>
</evidence>
<name>A0A9Q3FG27_9BASI</name>
<protein>
    <submittedName>
        <fullName evidence="1">Uncharacterized protein</fullName>
    </submittedName>
</protein>
<reference evidence="1" key="1">
    <citation type="submission" date="2021-03" db="EMBL/GenBank/DDBJ databases">
        <title>Draft genome sequence of rust myrtle Austropuccinia psidii MF-1, a brazilian biotype.</title>
        <authorList>
            <person name="Quecine M.C."/>
            <person name="Pachon D.M.R."/>
            <person name="Bonatelli M.L."/>
            <person name="Correr F.H."/>
            <person name="Franceschini L.M."/>
            <person name="Leite T.F."/>
            <person name="Margarido G.R.A."/>
            <person name="Almeida C.A."/>
            <person name="Ferrarezi J.A."/>
            <person name="Labate C.A."/>
        </authorList>
    </citation>
    <scope>NUCLEOTIDE SEQUENCE</scope>
    <source>
        <strain evidence="1">MF-1</strain>
    </source>
</reference>
<dbReference type="EMBL" id="AVOT02041027">
    <property type="protein sequence ID" value="MBW0536297.1"/>
    <property type="molecule type" value="Genomic_DNA"/>
</dbReference>
<dbReference type="AlphaFoldDB" id="A0A9Q3FG27"/>
<feature type="non-terminal residue" evidence="1">
    <location>
        <position position="202"/>
    </location>
</feature>
<organism evidence="1 2">
    <name type="scientific">Austropuccinia psidii MF-1</name>
    <dbReference type="NCBI Taxonomy" id="1389203"/>
    <lineage>
        <taxon>Eukaryota</taxon>
        <taxon>Fungi</taxon>
        <taxon>Dikarya</taxon>
        <taxon>Basidiomycota</taxon>
        <taxon>Pucciniomycotina</taxon>
        <taxon>Pucciniomycetes</taxon>
        <taxon>Pucciniales</taxon>
        <taxon>Sphaerophragmiaceae</taxon>
        <taxon>Austropuccinia</taxon>
    </lineage>
</organism>